<sequence>MRHPVIIDAVRTPIGKRNGWLSGLHPAEILGATHTALIERNQLDPSSIEQVIGGTVTQAGEQAGNITRTAWLHAGLPQKTGATTIDAQCGSAQQAAHLISGLIAAGAIDGGIACGVESMSRIPLGANRGQGIGTPRPESWAIDMPNQFAAAERIAKRRGLSRSEVDEFAVASQQKALTAWAEGRFEREVVPVKAPIFSDGAPTGESQLVSRDQGPRDSTAEGLAKLKAVLEDGVHTAGSSSQISDGAAAVLIMEESRARELGLKPRARIVAQALIGDDPYYHLDGPIAATSRVLAKSGMSIKDIDLFEVNEAFASVVMSWQQVHQPDPARVNVNGGAIALGHPVGSTGARLITTALHELERRDASTALIAMCCGGAMATGSIIERI</sequence>
<dbReference type="InterPro" id="IPR020616">
    <property type="entry name" value="Thiolase_N"/>
</dbReference>
<dbReference type="RefSeq" id="WP_013805765.1">
    <property type="nucleotide sequence ID" value="NC_015564.1"/>
</dbReference>
<feature type="active site" description="Proton acceptor" evidence="4">
    <location>
        <position position="372"/>
    </location>
</feature>
<proteinExistence type="inferred from homology"/>
<organism evidence="8 9">
    <name type="scientific">Hoyosella subflava (strain DSM 45089 / JCM 17490 / NBRC 109087 / DQS3-9A1)</name>
    <name type="common">Amycolicicoccus subflavus</name>
    <dbReference type="NCBI Taxonomy" id="443218"/>
    <lineage>
        <taxon>Bacteria</taxon>
        <taxon>Bacillati</taxon>
        <taxon>Actinomycetota</taxon>
        <taxon>Actinomycetes</taxon>
        <taxon>Mycobacteriales</taxon>
        <taxon>Hoyosellaceae</taxon>
        <taxon>Hoyosella</taxon>
    </lineage>
</organism>
<evidence type="ECO:0000256" key="1">
    <source>
        <dbReference type="ARBA" id="ARBA00010982"/>
    </source>
</evidence>
<dbReference type="STRING" id="443218.AS9A_0964"/>
<dbReference type="PROSITE" id="PS00099">
    <property type="entry name" value="THIOLASE_3"/>
    <property type="match status" value="1"/>
</dbReference>
<dbReference type="NCBIfam" id="TIGR01930">
    <property type="entry name" value="AcCoA-C-Actrans"/>
    <property type="match status" value="1"/>
</dbReference>
<comment type="similarity">
    <text evidence="1 5">Belongs to the thiolase-like superfamily. Thiolase family.</text>
</comment>
<evidence type="ECO:0000259" key="6">
    <source>
        <dbReference type="Pfam" id="PF00108"/>
    </source>
</evidence>
<dbReference type="Pfam" id="PF00108">
    <property type="entry name" value="Thiolase_N"/>
    <property type="match status" value="1"/>
</dbReference>
<dbReference type="InterPro" id="IPR002155">
    <property type="entry name" value="Thiolase"/>
</dbReference>
<dbReference type="PROSITE" id="PS00737">
    <property type="entry name" value="THIOLASE_2"/>
    <property type="match status" value="1"/>
</dbReference>
<dbReference type="OrthoDB" id="3607666at2"/>
<evidence type="ECO:0000313" key="9">
    <source>
        <dbReference type="Proteomes" id="UP000009235"/>
    </source>
</evidence>
<dbReference type="NCBIfam" id="NF005889">
    <property type="entry name" value="PRK07850.1"/>
    <property type="match status" value="1"/>
</dbReference>
<evidence type="ECO:0000256" key="5">
    <source>
        <dbReference type="RuleBase" id="RU003557"/>
    </source>
</evidence>
<feature type="domain" description="Thiolase C-terminal" evidence="7">
    <location>
        <begin position="263"/>
        <end position="385"/>
    </location>
</feature>
<evidence type="ECO:0000313" key="8">
    <source>
        <dbReference type="EMBL" id="AEF39416.1"/>
    </source>
</evidence>
<keyword evidence="2 5" id="KW-0808">Transferase</keyword>
<feature type="active site" description="Acyl-thioester intermediate" evidence="4">
    <location>
        <position position="89"/>
    </location>
</feature>
<dbReference type="PIRSF" id="PIRSF000429">
    <property type="entry name" value="Ac-CoA_Ac_transf"/>
    <property type="match status" value="1"/>
</dbReference>
<dbReference type="HOGENOM" id="CLU_031026_2_3_11"/>
<reference evidence="8 9" key="1">
    <citation type="journal article" date="2011" name="J. Bacteriol.">
        <title>Complete genome sequence of Amycolicicoccus subflavus DQS3-9A1T, an actinomycete isolated from crude oil-polluted soil.</title>
        <authorList>
            <person name="Cai M."/>
            <person name="Chen W.M."/>
            <person name="Nie Y."/>
            <person name="Chi C.Q."/>
            <person name="Wang Y.N."/>
            <person name="Tang Y.Q."/>
            <person name="Li G.Y."/>
            <person name="Wu X.L."/>
        </authorList>
    </citation>
    <scope>NUCLEOTIDE SEQUENCE [LARGE SCALE GENOMIC DNA]</scope>
    <source>
        <strain evidence="9">DSM 45089 / DQS3-9A1</strain>
    </source>
</reference>
<dbReference type="InterPro" id="IPR020617">
    <property type="entry name" value="Thiolase_C"/>
</dbReference>
<dbReference type="Proteomes" id="UP000009235">
    <property type="component" value="Chromosome"/>
</dbReference>
<dbReference type="Gene3D" id="3.40.47.10">
    <property type="match status" value="2"/>
</dbReference>
<dbReference type="CDD" id="cd00751">
    <property type="entry name" value="thiolase"/>
    <property type="match status" value="1"/>
</dbReference>
<dbReference type="GO" id="GO:0016747">
    <property type="term" value="F:acyltransferase activity, transferring groups other than amino-acyl groups"/>
    <property type="evidence" value="ECO:0007669"/>
    <property type="project" value="InterPro"/>
</dbReference>
<dbReference type="InterPro" id="IPR020613">
    <property type="entry name" value="Thiolase_CS"/>
</dbReference>
<protein>
    <submittedName>
        <fullName evidence="8">Acetyl-CoA acetyltransferase</fullName>
    </submittedName>
</protein>
<dbReference type="KEGG" id="asd:AS9A_0964"/>
<evidence type="ECO:0000256" key="3">
    <source>
        <dbReference type="ARBA" id="ARBA00023315"/>
    </source>
</evidence>
<evidence type="ECO:0000256" key="4">
    <source>
        <dbReference type="PIRSR" id="PIRSR000429-1"/>
    </source>
</evidence>
<dbReference type="InterPro" id="IPR020610">
    <property type="entry name" value="Thiolase_AS"/>
</dbReference>
<feature type="domain" description="Thiolase N-terminal" evidence="6">
    <location>
        <begin position="5"/>
        <end position="256"/>
    </location>
</feature>
<evidence type="ECO:0000259" key="7">
    <source>
        <dbReference type="Pfam" id="PF02803"/>
    </source>
</evidence>
<dbReference type="PANTHER" id="PTHR43365">
    <property type="entry name" value="BLR7806 PROTEIN"/>
    <property type="match status" value="1"/>
</dbReference>
<dbReference type="SUPFAM" id="SSF53901">
    <property type="entry name" value="Thiolase-like"/>
    <property type="match status" value="2"/>
</dbReference>
<feature type="active site" description="Proton acceptor" evidence="4">
    <location>
        <position position="342"/>
    </location>
</feature>
<dbReference type="Pfam" id="PF02803">
    <property type="entry name" value="Thiolase_C"/>
    <property type="match status" value="1"/>
</dbReference>
<evidence type="ECO:0000256" key="2">
    <source>
        <dbReference type="ARBA" id="ARBA00022679"/>
    </source>
</evidence>
<dbReference type="EMBL" id="CP002786">
    <property type="protein sequence ID" value="AEF39416.1"/>
    <property type="molecule type" value="Genomic_DNA"/>
</dbReference>
<dbReference type="InterPro" id="IPR016039">
    <property type="entry name" value="Thiolase-like"/>
</dbReference>
<name>F6EPI3_HOYSD</name>
<dbReference type="AlphaFoldDB" id="F6EPI3"/>
<gene>
    <name evidence="8" type="ordered locus">AS9A_0964</name>
</gene>
<dbReference type="PANTHER" id="PTHR43365:SF1">
    <property type="entry name" value="ACETYL-COA C-ACYLTRANSFERASE"/>
    <property type="match status" value="1"/>
</dbReference>
<keyword evidence="9" id="KW-1185">Reference proteome</keyword>
<accession>F6EPI3</accession>
<dbReference type="eggNOG" id="COG0183">
    <property type="taxonomic scope" value="Bacteria"/>
</dbReference>
<keyword evidence="3 5" id="KW-0012">Acyltransferase</keyword>